<dbReference type="PANTHER" id="PTHR35040">
    <property type="match status" value="1"/>
</dbReference>
<dbReference type="AlphaFoldDB" id="A0A2R6W078"/>
<evidence type="ECO:0000313" key="3">
    <source>
        <dbReference type="EMBL" id="PTQ27259.1"/>
    </source>
</evidence>
<keyword evidence="1" id="KW-0732">Signal</keyword>
<dbReference type="PANTHER" id="PTHR35040:SF9">
    <property type="entry name" value="4-LIKE CELL SURFACE PROTEIN, PUTATIVE (AFU_ORTHOLOGUE AFUA_4G14080)-RELATED"/>
    <property type="match status" value="1"/>
</dbReference>
<dbReference type="EMBL" id="KZ772877">
    <property type="protein sequence ID" value="PTQ27259.1"/>
    <property type="molecule type" value="Genomic_DNA"/>
</dbReference>
<reference evidence="4" key="1">
    <citation type="journal article" date="2017" name="Cell">
        <title>Insights into land plant evolution garnered from the Marchantia polymorpha genome.</title>
        <authorList>
            <person name="Bowman J.L."/>
            <person name="Kohchi T."/>
            <person name="Yamato K.T."/>
            <person name="Jenkins J."/>
            <person name="Shu S."/>
            <person name="Ishizaki K."/>
            <person name="Yamaoka S."/>
            <person name="Nishihama R."/>
            <person name="Nakamura Y."/>
            <person name="Berger F."/>
            <person name="Adam C."/>
            <person name="Aki S.S."/>
            <person name="Althoff F."/>
            <person name="Araki T."/>
            <person name="Arteaga-Vazquez M.A."/>
            <person name="Balasubrmanian S."/>
            <person name="Barry K."/>
            <person name="Bauer D."/>
            <person name="Boehm C.R."/>
            <person name="Briginshaw L."/>
            <person name="Caballero-Perez J."/>
            <person name="Catarino B."/>
            <person name="Chen F."/>
            <person name="Chiyoda S."/>
            <person name="Chovatia M."/>
            <person name="Davies K.M."/>
            <person name="Delmans M."/>
            <person name="Demura T."/>
            <person name="Dierschke T."/>
            <person name="Dolan L."/>
            <person name="Dorantes-Acosta A.E."/>
            <person name="Eklund D.M."/>
            <person name="Florent S.N."/>
            <person name="Flores-Sandoval E."/>
            <person name="Fujiyama A."/>
            <person name="Fukuzawa H."/>
            <person name="Galik B."/>
            <person name="Grimanelli D."/>
            <person name="Grimwood J."/>
            <person name="Grossniklaus U."/>
            <person name="Hamada T."/>
            <person name="Haseloff J."/>
            <person name="Hetherington A.J."/>
            <person name="Higo A."/>
            <person name="Hirakawa Y."/>
            <person name="Hundley H.N."/>
            <person name="Ikeda Y."/>
            <person name="Inoue K."/>
            <person name="Inoue S.I."/>
            <person name="Ishida S."/>
            <person name="Jia Q."/>
            <person name="Kakita M."/>
            <person name="Kanazawa T."/>
            <person name="Kawai Y."/>
            <person name="Kawashima T."/>
            <person name="Kennedy M."/>
            <person name="Kinose K."/>
            <person name="Kinoshita T."/>
            <person name="Kohara Y."/>
            <person name="Koide E."/>
            <person name="Komatsu K."/>
            <person name="Kopischke S."/>
            <person name="Kubo M."/>
            <person name="Kyozuka J."/>
            <person name="Lagercrantz U."/>
            <person name="Lin S.S."/>
            <person name="Lindquist E."/>
            <person name="Lipzen A.M."/>
            <person name="Lu C.W."/>
            <person name="De Luna E."/>
            <person name="Martienssen R.A."/>
            <person name="Minamino N."/>
            <person name="Mizutani M."/>
            <person name="Mizutani M."/>
            <person name="Mochizuki N."/>
            <person name="Monte I."/>
            <person name="Mosher R."/>
            <person name="Nagasaki H."/>
            <person name="Nakagami H."/>
            <person name="Naramoto S."/>
            <person name="Nishitani K."/>
            <person name="Ohtani M."/>
            <person name="Okamoto T."/>
            <person name="Okumura M."/>
            <person name="Phillips J."/>
            <person name="Pollak B."/>
            <person name="Reinders A."/>
            <person name="Rovekamp M."/>
            <person name="Sano R."/>
            <person name="Sawa S."/>
            <person name="Schmid M.W."/>
            <person name="Shirakawa M."/>
            <person name="Solano R."/>
            <person name="Spunde A."/>
            <person name="Suetsugu N."/>
            <person name="Sugano S."/>
            <person name="Sugiyama A."/>
            <person name="Sun R."/>
            <person name="Suzuki Y."/>
            <person name="Takenaka M."/>
            <person name="Takezawa D."/>
            <person name="Tomogane H."/>
            <person name="Tsuzuki M."/>
            <person name="Ueda T."/>
            <person name="Umeda M."/>
            <person name="Ward J.M."/>
            <person name="Watanabe Y."/>
            <person name="Yazaki K."/>
            <person name="Yokoyama R."/>
            <person name="Yoshitake Y."/>
            <person name="Yotsui I."/>
            <person name="Zachgo S."/>
            <person name="Schmutz J."/>
        </authorList>
    </citation>
    <scope>NUCLEOTIDE SEQUENCE [LARGE SCALE GENOMIC DNA]</scope>
    <source>
        <strain evidence="4">Tak-1</strain>
    </source>
</reference>
<evidence type="ECO:0000313" key="4">
    <source>
        <dbReference type="Proteomes" id="UP000244005"/>
    </source>
</evidence>
<sequence length="287" mass="31077">MATTTTTTLTKLALSLTLVHAVCASRQILQAAGASSICAGVSQYIIAPSYVYPNCSITTPSCAWYSFSNGADYVIINPNSGPGTTANSDYVNLVSDIRASTETFITTILGYVATTYGAKSEAAVNAETDLYNSVYKVDGIFFDEASTDCTLTSYYSNIVTHVQDTTMSPTGQDYTILNWGTNGPECFLLNTSGNVPADNFVTFENSHASYASYAPHAYMANYDPARFYHIVYNVTEANLISTMTKSKQFRAGRVYVTNDDLPNPYDTAPTPFTSYWEAEVEKAAASC</sequence>
<accession>A0A2R6W078</accession>
<evidence type="ECO:0000256" key="1">
    <source>
        <dbReference type="SAM" id="SignalP"/>
    </source>
</evidence>
<dbReference type="EMBL" id="KZ772902">
    <property type="protein sequence ID" value="PTQ27017.1"/>
    <property type="molecule type" value="Genomic_DNA"/>
</dbReference>
<reference evidence="3" key="2">
    <citation type="submission" date="2017-12" db="EMBL/GenBank/DDBJ databases">
        <title>WGS assembly of Marchantia polymorpha.</title>
        <authorList>
            <person name="Bowman J.L."/>
            <person name="Kohchi T."/>
            <person name="Yamato K.T."/>
            <person name="Jenkins J."/>
            <person name="Shu S."/>
            <person name="Ishizaki K."/>
            <person name="Yamaoka S."/>
            <person name="Nishihama R."/>
            <person name="Nakamura Y."/>
            <person name="Berger F."/>
            <person name="Adam C."/>
            <person name="Aki S.S."/>
            <person name="Althoff F."/>
            <person name="Araki T."/>
            <person name="Arteaga-Vazquez M.A."/>
            <person name="Balasubrmanian S."/>
            <person name="Bauer D."/>
            <person name="Boehm C.R."/>
            <person name="Briginshaw L."/>
            <person name="Caballero-Perez J."/>
            <person name="Catarino B."/>
            <person name="Chen F."/>
            <person name="Chiyoda S."/>
            <person name="Chovatia M."/>
            <person name="Davies K.M."/>
            <person name="Delmans M."/>
            <person name="Demura T."/>
            <person name="Dierschke T."/>
            <person name="Dolan L."/>
            <person name="Dorantes-Acosta A.E."/>
            <person name="Eklund D.M."/>
            <person name="Florent S.N."/>
            <person name="Flores-Sandoval E."/>
            <person name="Fujiyama A."/>
            <person name="Fukuzawa H."/>
            <person name="Galik B."/>
            <person name="Grimanelli D."/>
            <person name="Grimwood J."/>
            <person name="Grossniklaus U."/>
            <person name="Hamada T."/>
            <person name="Haseloff J."/>
            <person name="Hetherington A.J."/>
            <person name="Higo A."/>
            <person name="Hirakawa Y."/>
            <person name="Hundley H.N."/>
            <person name="Ikeda Y."/>
            <person name="Inoue K."/>
            <person name="Inoue S."/>
            <person name="Ishida S."/>
            <person name="Jia Q."/>
            <person name="Kakita M."/>
            <person name="Kanazawa T."/>
            <person name="Kawai Y."/>
            <person name="Kawashima T."/>
            <person name="Kennedy M."/>
            <person name="Kinose K."/>
            <person name="Kinoshita T."/>
            <person name="Kohara Y."/>
            <person name="Koide E."/>
            <person name="Komatsu K."/>
            <person name="Kopischke S."/>
            <person name="Kubo M."/>
            <person name="Kyozuka J."/>
            <person name="Lagercrantz U."/>
            <person name="Lin S.S."/>
            <person name="Lindquist E."/>
            <person name="Lipzen A.M."/>
            <person name="Lu C."/>
            <person name="Luna E.D."/>
            <person name="Martienssen R.A."/>
            <person name="Minamino N."/>
            <person name="Mizutani M."/>
            <person name="Mizutani M."/>
            <person name="Mochizuki N."/>
            <person name="Monte I."/>
            <person name="Mosher R."/>
            <person name="Nagasaki H."/>
            <person name="Nakagami H."/>
            <person name="Naramoto S."/>
            <person name="Nishitani K."/>
            <person name="Ohtani M."/>
            <person name="Okamoto T."/>
            <person name="Okumura M."/>
            <person name="Phillips J."/>
            <person name="Pollak B."/>
            <person name="Reinders A."/>
            <person name="Roevekamp M."/>
            <person name="Sano R."/>
            <person name="Sawa S."/>
            <person name="Schmid M.W."/>
            <person name="Shirakawa M."/>
            <person name="Solano R."/>
            <person name="Spunde A."/>
            <person name="Suetsugu N."/>
            <person name="Sugano S."/>
            <person name="Sugiyama A."/>
            <person name="Sun R."/>
            <person name="Suzuki Y."/>
            <person name="Takenaka M."/>
            <person name="Takezawa D."/>
            <person name="Tomogane H."/>
            <person name="Tsuzuki M."/>
            <person name="Ueda T."/>
            <person name="Umeda M."/>
            <person name="Ward J.M."/>
            <person name="Watanabe Y."/>
            <person name="Yazaki K."/>
            <person name="Yokoyama R."/>
            <person name="Yoshitake Y."/>
            <person name="Yotsui I."/>
            <person name="Zachgo S."/>
            <person name="Schmutz J."/>
        </authorList>
    </citation>
    <scope>NUCLEOTIDE SEQUENCE [LARGE SCALE GENOMIC DNA]</scope>
    <source>
        <strain evidence="3">Tak-1</strain>
    </source>
</reference>
<dbReference type="OrthoDB" id="1910910at2759"/>
<protein>
    <recommendedName>
        <fullName evidence="5">Spherulation-specific family 4</fullName>
    </recommendedName>
</protein>
<feature type="chain" id="PRO_5041867902" description="Spherulation-specific family 4" evidence="1">
    <location>
        <begin position="25"/>
        <end position="287"/>
    </location>
</feature>
<name>A0A2R6W078_MARPO</name>
<dbReference type="Pfam" id="PF12138">
    <property type="entry name" value="Spherulin4"/>
    <property type="match status" value="1"/>
</dbReference>
<dbReference type="Gramene" id="Mp2g18160.1">
    <property type="protein sequence ID" value="Mp2g18160.1.cds"/>
    <property type="gene ID" value="Mp2g18160"/>
</dbReference>
<organism evidence="3 4">
    <name type="scientific">Marchantia polymorpha</name>
    <name type="common">Common liverwort</name>
    <name type="synonym">Marchantia aquatica</name>
    <dbReference type="NCBI Taxonomy" id="3197"/>
    <lineage>
        <taxon>Eukaryota</taxon>
        <taxon>Viridiplantae</taxon>
        <taxon>Streptophyta</taxon>
        <taxon>Embryophyta</taxon>
        <taxon>Marchantiophyta</taxon>
        <taxon>Marchantiopsida</taxon>
        <taxon>Marchantiidae</taxon>
        <taxon>Marchantiales</taxon>
        <taxon>Marchantiaceae</taxon>
        <taxon>Marchantia</taxon>
    </lineage>
</organism>
<proteinExistence type="predicted"/>
<evidence type="ECO:0000313" key="2">
    <source>
        <dbReference type="EMBL" id="PTQ27017.1"/>
    </source>
</evidence>
<dbReference type="Proteomes" id="UP000244005">
    <property type="component" value="Unassembled WGS sequence"/>
</dbReference>
<gene>
    <name evidence="3" type="ORF">MARPO_0210s0001</name>
    <name evidence="2" type="ORF">MARPO_0242s0001</name>
</gene>
<dbReference type="OMA" id="IDNYFTH"/>
<evidence type="ECO:0008006" key="5">
    <source>
        <dbReference type="Google" id="ProtNLM"/>
    </source>
</evidence>
<keyword evidence="4" id="KW-1185">Reference proteome</keyword>
<dbReference type="InterPro" id="IPR021986">
    <property type="entry name" value="Spherulin4"/>
</dbReference>
<feature type="signal peptide" evidence="1">
    <location>
        <begin position="1"/>
        <end position="24"/>
    </location>
</feature>